<evidence type="ECO:0000313" key="1">
    <source>
        <dbReference type="EMBL" id="KUG21733.1"/>
    </source>
</evidence>
<proteinExistence type="predicted"/>
<dbReference type="EMBL" id="LNQE01001027">
    <property type="protein sequence ID" value="KUG21733.1"/>
    <property type="molecule type" value="Genomic_DNA"/>
</dbReference>
<protein>
    <submittedName>
        <fullName evidence="1">Uncharacterized protein</fullName>
    </submittedName>
</protein>
<comment type="caution">
    <text evidence="1">The sequence shown here is derived from an EMBL/GenBank/DDBJ whole genome shotgun (WGS) entry which is preliminary data.</text>
</comment>
<name>A0A0W8FLC2_9ZZZZ</name>
<accession>A0A0W8FLC2</accession>
<reference evidence="1" key="1">
    <citation type="journal article" date="2015" name="Proc. Natl. Acad. Sci. U.S.A.">
        <title>Networks of energetic and metabolic interactions define dynamics in microbial communities.</title>
        <authorList>
            <person name="Embree M."/>
            <person name="Liu J.K."/>
            <person name="Al-Bassam M.M."/>
            <person name="Zengler K."/>
        </authorList>
    </citation>
    <scope>NUCLEOTIDE SEQUENCE</scope>
</reference>
<organism evidence="1">
    <name type="scientific">hydrocarbon metagenome</name>
    <dbReference type="NCBI Taxonomy" id="938273"/>
    <lineage>
        <taxon>unclassified sequences</taxon>
        <taxon>metagenomes</taxon>
        <taxon>ecological metagenomes</taxon>
    </lineage>
</organism>
<gene>
    <name evidence="1" type="ORF">ASZ90_008508</name>
</gene>
<sequence length="74" mass="8077">MSGKNFSSLTSPVIFCTFFSFHQEQTLKNNSVCFKKAAALSNNIAVRESGTTVKVFLMPAGNNGCMVIKKEVVQ</sequence>
<dbReference type="AlphaFoldDB" id="A0A0W8FLC2"/>